<gene>
    <name evidence="1" type="ORF">PIB30_054807</name>
</gene>
<comment type="caution">
    <text evidence="1">The sequence shown here is derived from an EMBL/GenBank/DDBJ whole genome shotgun (WGS) entry which is preliminary data.</text>
</comment>
<dbReference type="Proteomes" id="UP001341840">
    <property type="component" value="Unassembled WGS sequence"/>
</dbReference>
<protein>
    <submittedName>
        <fullName evidence="1">Uncharacterized protein</fullName>
    </submittedName>
</protein>
<proteinExistence type="predicted"/>
<accession>A0ABU6WKI7</accession>
<evidence type="ECO:0000313" key="2">
    <source>
        <dbReference type="Proteomes" id="UP001341840"/>
    </source>
</evidence>
<organism evidence="1 2">
    <name type="scientific">Stylosanthes scabra</name>
    <dbReference type="NCBI Taxonomy" id="79078"/>
    <lineage>
        <taxon>Eukaryota</taxon>
        <taxon>Viridiplantae</taxon>
        <taxon>Streptophyta</taxon>
        <taxon>Embryophyta</taxon>
        <taxon>Tracheophyta</taxon>
        <taxon>Spermatophyta</taxon>
        <taxon>Magnoliopsida</taxon>
        <taxon>eudicotyledons</taxon>
        <taxon>Gunneridae</taxon>
        <taxon>Pentapetalae</taxon>
        <taxon>rosids</taxon>
        <taxon>fabids</taxon>
        <taxon>Fabales</taxon>
        <taxon>Fabaceae</taxon>
        <taxon>Papilionoideae</taxon>
        <taxon>50 kb inversion clade</taxon>
        <taxon>dalbergioids sensu lato</taxon>
        <taxon>Dalbergieae</taxon>
        <taxon>Pterocarpus clade</taxon>
        <taxon>Stylosanthes</taxon>
    </lineage>
</organism>
<reference evidence="1 2" key="1">
    <citation type="journal article" date="2023" name="Plants (Basel)">
        <title>Bridging the Gap: Combining Genomics and Transcriptomics Approaches to Understand Stylosanthes scabra, an Orphan Legume from the Brazilian Caatinga.</title>
        <authorList>
            <person name="Ferreira-Neto J.R.C."/>
            <person name="da Silva M.D."/>
            <person name="Binneck E."/>
            <person name="de Melo N.F."/>
            <person name="da Silva R.H."/>
            <person name="de Melo A.L.T.M."/>
            <person name="Pandolfi V."/>
            <person name="Bustamante F.O."/>
            <person name="Brasileiro-Vidal A.C."/>
            <person name="Benko-Iseppon A.M."/>
        </authorList>
    </citation>
    <scope>NUCLEOTIDE SEQUENCE [LARGE SCALE GENOMIC DNA]</scope>
    <source>
        <tissue evidence="1">Leaves</tissue>
    </source>
</reference>
<evidence type="ECO:0000313" key="1">
    <source>
        <dbReference type="EMBL" id="MED6185203.1"/>
    </source>
</evidence>
<sequence length="175" mass="18937">MTMDEYRSAIEESGESIRWKTEFAGSTMKIGDDDGKALRRSCSGHSRSLLSLCSLSLLSAISPLGAEHLRVAFRRPPEQHRGTAPAQLREGAVLSVVSLCSVSVVVVKRRIRSDGGTAGDESKPRLMVGGGSRADCRCCSVREPRFQPGVFSLSLSVLSTASLSRHLFDLVKKET</sequence>
<name>A0ABU6WKI7_9FABA</name>
<dbReference type="EMBL" id="JASCZI010181664">
    <property type="protein sequence ID" value="MED6185203.1"/>
    <property type="molecule type" value="Genomic_DNA"/>
</dbReference>
<keyword evidence="2" id="KW-1185">Reference proteome</keyword>